<sequence length="805" mass="84935">MSWWSRRGRWTPARAEPATPEPVDDPAASGGSRAATAGSISGIASTGDHTTNTQHVTVVSAEALVAPEAVPAPAGLVNLPARLRFFVGRADALDWLDRAAEDPAAVVVQAVHGPAGVGKSTLVARWAADRREDHRPVWWITADSPAALDAGLVALAVALQAGLGVVLPSRALREWAVRWLACHDGWLLILDDVTDPGHLTDLLARLPRGRIVLTSRHANGWPDVVSPLRLDVLEPHQAVELLTGIVTRGGGVVDPADAAEICAELGCLPSAVAQAGAHLAGSGITAGDYRRLLAQHPARRDGGEPAAPRGRDLSPEPGERRPEHTAPVVKTGEPSLRRGEAPPPPEDVPRTGESAAPAASATSTASPAVRQPEGLRRGLTRRNAIIGAGALGAGALTWKLAGAPGLAGRPKRPTPKRRWKASLGLEQLVTLFVRDGLAYVTGTSKVSDVLSSAAIVALDPATGAQRWTFPTGDNADSVIVDGGAVYAKVDDGTTTYVHALDAVSGRRRWSYQVVDDTVDFIGVSGGTVRLVVSGENQRLLSLDVKGELTRTAPLPPDQNVDFLSDGVLYSSSFGDEDDDVPPLAVATDVTTGRQRWQIEGAGKYIGALRSDGDVTFGYSAVESRHTTLLAWDANTGRQRWSLPLLVDVDPLHLGGGLLYLFTADGRGPAGYLYVVDVRTGTVKWRARASRAELFSALSVVFADQTVFFAGDAVYAFDVATGARRWRTESLDVRYASTLLLKSGKLFVTVAPHAKGHPTKLYALDAATGGVVWEHPITAEYSAPNPAVAGPLVLVPNEDGIWAFEA</sequence>
<feature type="region of interest" description="Disordered" evidence="1">
    <location>
        <begin position="297"/>
        <end position="376"/>
    </location>
</feature>
<feature type="compositionally biased region" description="Low complexity" evidence="1">
    <location>
        <begin position="27"/>
        <end position="47"/>
    </location>
</feature>
<dbReference type="InterPro" id="IPR011047">
    <property type="entry name" value="Quinoprotein_ADH-like_sf"/>
</dbReference>
<dbReference type="SUPFAM" id="SSF50998">
    <property type="entry name" value="Quinoprotein alcohol dehydrogenase-like"/>
    <property type="match status" value="1"/>
</dbReference>
<dbReference type="SMART" id="SM00564">
    <property type="entry name" value="PQQ"/>
    <property type="match status" value="6"/>
</dbReference>
<feature type="compositionally biased region" description="Basic and acidic residues" evidence="1">
    <location>
        <begin position="298"/>
        <end position="324"/>
    </location>
</feature>
<reference evidence="5" key="1">
    <citation type="submission" date="2016-06" db="EMBL/GenBank/DDBJ databases">
        <authorList>
            <person name="Varghese N."/>
            <person name="Submissions Spin"/>
        </authorList>
    </citation>
    <scope>NUCLEOTIDE SEQUENCE [LARGE SCALE GENOMIC DNA]</scope>
    <source>
        <strain evidence="5">DSM 43816</strain>
    </source>
</reference>
<feature type="domain" description="Pyrrolo-quinoline quinone repeat" evidence="3">
    <location>
        <begin position="585"/>
        <end position="728"/>
    </location>
</feature>
<evidence type="ECO:0000259" key="3">
    <source>
        <dbReference type="Pfam" id="PF13360"/>
    </source>
</evidence>
<dbReference type="Gene3D" id="3.40.50.300">
    <property type="entry name" value="P-loop containing nucleotide triphosphate hydrolases"/>
    <property type="match status" value="1"/>
</dbReference>
<organism evidence="4 5">
    <name type="scientific">Micromonospora echinospora</name>
    <name type="common">Micromonospora purpurea</name>
    <dbReference type="NCBI Taxonomy" id="1877"/>
    <lineage>
        <taxon>Bacteria</taxon>
        <taxon>Bacillati</taxon>
        <taxon>Actinomycetota</taxon>
        <taxon>Actinomycetes</taxon>
        <taxon>Micromonosporales</taxon>
        <taxon>Micromonosporaceae</taxon>
        <taxon>Micromonospora</taxon>
    </lineage>
</organism>
<evidence type="ECO:0000313" key="5">
    <source>
        <dbReference type="Proteomes" id="UP000198253"/>
    </source>
</evidence>
<dbReference type="InParanoid" id="A0A1C4ZPX2"/>
<dbReference type="InterPro" id="IPR002372">
    <property type="entry name" value="PQQ_rpt_dom"/>
</dbReference>
<dbReference type="PANTHER" id="PTHR34512">
    <property type="entry name" value="CELL SURFACE PROTEIN"/>
    <property type="match status" value="1"/>
</dbReference>
<dbReference type="InterPro" id="IPR018391">
    <property type="entry name" value="PQQ_b-propeller_rpt"/>
</dbReference>
<dbReference type="OrthoDB" id="580767at2"/>
<dbReference type="Proteomes" id="UP000198253">
    <property type="component" value="Chromosome I"/>
</dbReference>
<dbReference type="Pfam" id="PF00931">
    <property type="entry name" value="NB-ARC"/>
    <property type="match status" value="1"/>
</dbReference>
<dbReference type="EMBL" id="LT607413">
    <property type="protein sequence ID" value="SCF35015.1"/>
    <property type="molecule type" value="Genomic_DNA"/>
</dbReference>
<dbReference type="Pfam" id="PF13360">
    <property type="entry name" value="PQQ_2"/>
    <property type="match status" value="2"/>
</dbReference>
<protein>
    <submittedName>
        <fullName evidence="4">Outer membrane protein assembly factor BamB, contains PQQ-like beta-propeller repeat</fullName>
    </submittedName>
</protein>
<proteinExistence type="predicted"/>
<dbReference type="SUPFAM" id="SSF52540">
    <property type="entry name" value="P-loop containing nucleoside triphosphate hydrolases"/>
    <property type="match status" value="1"/>
</dbReference>
<gene>
    <name evidence="4" type="ORF">GA0070618_5582</name>
</gene>
<dbReference type="InterPro" id="IPR015943">
    <property type="entry name" value="WD40/YVTN_repeat-like_dom_sf"/>
</dbReference>
<evidence type="ECO:0000256" key="1">
    <source>
        <dbReference type="SAM" id="MobiDB-lite"/>
    </source>
</evidence>
<evidence type="ECO:0000313" key="4">
    <source>
        <dbReference type="EMBL" id="SCF35015.1"/>
    </source>
</evidence>
<dbReference type="InterPro" id="IPR002182">
    <property type="entry name" value="NB-ARC"/>
</dbReference>
<dbReference type="GO" id="GO:0043531">
    <property type="term" value="F:ADP binding"/>
    <property type="evidence" value="ECO:0007669"/>
    <property type="project" value="InterPro"/>
</dbReference>
<feature type="domain" description="Pyrrolo-quinoline quinone repeat" evidence="3">
    <location>
        <begin position="415"/>
        <end position="554"/>
    </location>
</feature>
<feature type="domain" description="NB-ARC" evidence="2">
    <location>
        <begin position="94"/>
        <end position="247"/>
    </location>
</feature>
<dbReference type="InterPro" id="IPR027417">
    <property type="entry name" value="P-loop_NTPase"/>
</dbReference>
<name>A0A1C4ZPX2_MICEC</name>
<dbReference type="Gene3D" id="2.130.10.10">
    <property type="entry name" value="YVTN repeat-like/Quinoprotein amine dehydrogenase"/>
    <property type="match status" value="2"/>
</dbReference>
<dbReference type="AlphaFoldDB" id="A0A1C4ZPX2"/>
<feature type="compositionally biased region" description="Low complexity" evidence="1">
    <location>
        <begin position="354"/>
        <end position="368"/>
    </location>
</feature>
<feature type="region of interest" description="Disordered" evidence="1">
    <location>
        <begin position="1"/>
        <end position="50"/>
    </location>
</feature>
<dbReference type="PANTHER" id="PTHR34512:SF30">
    <property type="entry name" value="OUTER MEMBRANE PROTEIN ASSEMBLY FACTOR BAMB"/>
    <property type="match status" value="1"/>
</dbReference>
<keyword evidence="5" id="KW-1185">Reference proteome</keyword>
<accession>A0A1C4ZPX2</accession>
<dbReference type="RefSeq" id="WP_088984242.1">
    <property type="nucleotide sequence ID" value="NZ_LT607413.1"/>
</dbReference>
<evidence type="ECO:0000259" key="2">
    <source>
        <dbReference type="Pfam" id="PF00931"/>
    </source>
</evidence>